<organism evidence="7 8">
    <name type="scientific">Pseudogemmobacter humi</name>
    <dbReference type="NCBI Taxonomy" id="2483812"/>
    <lineage>
        <taxon>Bacteria</taxon>
        <taxon>Pseudomonadati</taxon>
        <taxon>Pseudomonadota</taxon>
        <taxon>Alphaproteobacteria</taxon>
        <taxon>Rhodobacterales</taxon>
        <taxon>Paracoccaceae</taxon>
        <taxon>Pseudogemmobacter</taxon>
    </lineage>
</organism>
<dbReference type="PROSITE" id="PS50902">
    <property type="entry name" value="FLAVODOXIN_LIKE"/>
    <property type="match status" value="1"/>
</dbReference>
<dbReference type="Gene3D" id="3.40.50.80">
    <property type="entry name" value="Nucleotide-binding domain of ferredoxin-NADP reductase (FNR) module"/>
    <property type="match status" value="1"/>
</dbReference>
<dbReference type="InterPro" id="IPR017927">
    <property type="entry name" value="FAD-bd_FR_type"/>
</dbReference>
<reference evidence="7 8" key="1">
    <citation type="submission" date="2018-11" db="EMBL/GenBank/DDBJ databases">
        <authorList>
            <person name="Criscuolo A."/>
        </authorList>
    </citation>
    <scope>NUCLEOTIDE SEQUENCE [LARGE SCALE GENOMIC DNA]</scope>
    <source>
        <strain evidence="7">ACIP111625</strain>
    </source>
</reference>
<dbReference type="RefSeq" id="WP_124087118.1">
    <property type="nucleotide sequence ID" value="NZ_UXAW01000072.1"/>
</dbReference>
<dbReference type="Proteomes" id="UP000277498">
    <property type="component" value="Unassembled WGS sequence"/>
</dbReference>
<dbReference type="InterPro" id="IPR001094">
    <property type="entry name" value="Flavdoxin-like"/>
</dbReference>
<dbReference type="PROSITE" id="PS51384">
    <property type="entry name" value="FAD_FR"/>
    <property type="match status" value="1"/>
</dbReference>
<protein>
    <recommendedName>
        <fullName evidence="4">NADPH--hemoprotein reductase</fullName>
        <ecNumber evidence="4">1.6.2.4</ecNumber>
    </recommendedName>
</protein>
<name>A0A3P5XMU0_9RHOB</name>
<dbReference type="Pfam" id="PF00175">
    <property type="entry name" value="NAD_binding_1"/>
    <property type="match status" value="1"/>
</dbReference>
<keyword evidence="8" id="KW-1185">Reference proteome</keyword>
<gene>
    <name evidence="7" type="primary">cysJ_2</name>
    <name evidence="7" type="ORF">XINFAN_02369</name>
</gene>
<dbReference type="Pfam" id="PF00258">
    <property type="entry name" value="Flavodoxin_1"/>
    <property type="match status" value="1"/>
</dbReference>
<evidence type="ECO:0000256" key="4">
    <source>
        <dbReference type="ARBA" id="ARBA00023797"/>
    </source>
</evidence>
<feature type="domain" description="FAD-binding FR-type" evidence="6">
    <location>
        <begin position="178"/>
        <end position="284"/>
    </location>
</feature>
<evidence type="ECO:0000313" key="7">
    <source>
        <dbReference type="EMBL" id="VDC30000.1"/>
    </source>
</evidence>
<dbReference type="SUPFAM" id="SSF52218">
    <property type="entry name" value="Flavoproteins"/>
    <property type="match status" value="1"/>
</dbReference>
<keyword evidence="3" id="KW-0813">Transport</keyword>
<keyword evidence="2" id="KW-0288">FMN</keyword>
<dbReference type="PANTHER" id="PTHR19384">
    <property type="entry name" value="NITRIC OXIDE SYNTHASE-RELATED"/>
    <property type="match status" value="1"/>
</dbReference>
<dbReference type="EMBL" id="UXAW01000072">
    <property type="protein sequence ID" value="VDC30000.1"/>
    <property type="molecule type" value="Genomic_DNA"/>
</dbReference>
<sequence length="424" mass="45755">MTADPSDWILAALVTLAWAALTLRIALRHRGGAGGSLLIGYASQSGFAEMLARAQAAETGATILPLDRIGPAELAGARRALFYVSTTGEGDPPDNAAAFARMMARAQRLTHLSYGFLALGDRSYPHFCGFGRRVEDWLRACGAQPLFPRVELDRDHPEALALWQRGLDRLGLHAAEGPGHAPWRLVSRRHLNPGSPGAPLWHLVLKPQGDLPAWRAGDIAGIAIPRPEGELIREYSLASLPSSGRAELILREVPGGAGSPLLCRLEPGGEVRLRIRANSGFHVDDDQAPLVLIGNGSGLAGLLSHLRHRAGLTRAGRVWLIHGERAARSDAIFDAELHDLAERGVLTRLDRVFSRDGGPLRYVQEVVRAQAGMLRREVADGAVICLCGRREGMAQDVLAALEAVLGTEGLERLRSNGRLKQDVY</sequence>
<keyword evidence="1" id="KW-0285">Flavoprotein</keyword>
<keyword evidence="3" id="KW-0249">Electron transport</keyword>
<evidence type="ECO:0000259" key="5">
    <source>
        <dbReference type="PROSITE" id="PS50902"/>
    </source>
</evidence>
<evidence type="ECO:0000259" key="6">
    <source>
        <dbReference type="PROSITE" id="PS51384"/>
    </source>
</evidence>
<dbReference type="SUPFAM" id="SSF52343">
    <property type="entry name" value="Ferredoxin reductase-like, C-terminal NADP-linked domain"/>
    <property type="match status" value="1"/>
</dbReference>
<dbReference type="InterPro" id="IPR001433">
    <property type="entry name" value="OxRdtase_FAD/NAD-bd"/>
</dbReference>
<dbReference type="Gene3D" id="3.40.50.360">
    <property type="match status" value="1"/>
</dbReference>
<dbReference type="InterPro" id="IPR039261">
    <property type="entry name" value="FNR_nucleotide-bd"/>
</dbReference>
<dbReference type="SUPFAM" id="SSF63380">
    <property type="entry name" value="Riboflavin synthase domain-like"/>
    <property type="match status" value="1"/>
</dbReference>
<accession>A0A3P5XMU0</accession>
<evidence type="ECO:0000313" key="8">
    <source>
        <dbReference type="Proteomes" id="UP000277498"/>
    </source>
</evidence>
<feature type="domain" description="Flavodoxin-like" evidence="5">
    <location>
        <begin position="37"/>
        <end position="168"/>
    </location>
</feature>
<evidence type="ECO:0000256" key="2">
    <source>
        <dbReference type="ARBA" id="ARBA00022643"/>
    </source>
</evidence>
<dbReference type="InterPro" id="IPR008254">
    <property type="entry name" value="Flavodoxin/NO_synth"/>
</dbReference>
<dbReference type="GO" id="GO:0050660">
    <property type="term" value="F:flavin adenine dinucleotide binding"/>
    <property type="evidence" value="ECO:0007669"/>
    <property type="project" value="TreeGrafter"/>
</dbReference>
<dbReference type="InterPro" id="IPR017938">
    <property type="entry name" value="Riboflavin_synthase-like_b-brl"/>
</dbReference>
<keyword evidence="7" id="KW-0560">Oxidoreductase</keyword>
<dbReference type="GO" id="GO:0003958">
    <property type="term" value="F:NADPH-hemoprotein reductase activity"/>
    <property type="evidence" value="ECO:0007669"/>
    <property type="project" value="UniProtKB-EC"/>
</dbReference>
<dbReference type="GO" id="GO:0010181">
    <property type="term" value="F:FMN binding"/>
    <property type="evidence" value="ECO:0007669"/>
    <property type="project" value="InterPro"/>
</dbReference>
<proteinExistence type="predicted"/>
<dbReference type="Gene3D" id="2.40.30.10">
    <property type="entry name" value="Translation factors"/>
    <property type="match status" value="1"/>
</dbReference>
<dbReference type="InterPro" id="IPR029039">
    <property type="entry name" value="Flavoprotein-like_sf"/>
</dbReference>
<dbReference type="GO" id="GO:0005829">
    <property type="term" value="C:cytosol"/>
    <property type="evidence" value="ECO:0007669"/>
    <property type="project" value="TreeGrafter"/>
</dbReference>
<dbReference type="OrthoDB" id="9816402at2"/>
<dbReference type="EC" id="1.6.2.4" evidence="4"/>
<dbReference type="PRINTS" id="PR00369">
    <property type="entry name" value="FLAVODOXIN"/>
</dbReference>
<dbReference type="AlphaFoldDB" id="A0A3P5XMU0"/>
<evidence type="ECO:0000256" key="3">
    <source>
        <dbReference type="ARBA" id="ARBA00022982"/>
    </source>
</evidence>
<evidence type="ECO:0000256" key="1">
    <source>
        <dbReference type="ARBA" id="ARBA00022630"/>
    </source>
</evidence>
<dbReference type="PANTHER" id="PTHR19384:SF17">
    <property type="entry name" value="NADPH--CYTOCHROME P450 REDUCTASE"/>
    <property type="match status" value="1"/>
</dbReference>